<accession>A0A101ITJ1</accession>
<evidence type="ECO:0000313" key="2">
    <source>
        <dbReference type="Proteomes" id="UP000054598"/>
    </source>
</evidence>
<dbReference type="Proteomes" id="UP000054598">
    <property type="component" value="Unassembled WGS sequence"/>
</dbReference>
<evidence type="ECO:0008006" key="3">
    <source>
        <dbReference type="Google" id="ProtNLM"/>
    </source>
</evidence>
<gene>
    <name evidence="1" type="ORF">XE10_1149</name>
</gene>
<evidence type="ECO:0000313" key="1">
    <source>
        <dbReference type="EMBL" id="KUL01124.1"/>
    </source>
</evidence>
<dbReference type="EMBL" id="LGHE01000122">
    <property type="protein sequence ID" value="KUL01124.1"/>
    <property type="molecule type" value="Genomic_DNA"/>
</dbReference>
<organism evidence="1 2">
    <name type="scientific">Methanoculleus marisnigri</name>
    <dbReference type="NCBI Taxonomy" id="2198"/>
    <lineage>
        <taxon>Archaea</taxon>
        <taxon>Methanobacteriati</taxon>
        <taxon>Methanobacteriota</taxon>
        <taxon>Stenosarchaea group</taxon>
        <taxon>Methanomicrobia</taxon>
        <taxon>Methanomicrobiales</taxon>
        <taxon>Methanomicrobiaceae</taxon>
        <taxon>Methanoculleus</taxon>
    </lineage>
</organism>
<reference evidence="2" key="1">
    <citation type="journal article" date="2015" name="MBio">
        <title>Genome-Resolved Metagenomic Analysis Reveals Roles for Candidate Phyla and Other Microbial Community Members in Biogeochemical Transformations in Oil Reservoirs.</title>
        <authorList>
            <person name="Hu P."/>
            <person name="Tom L."/>
            <person name="Singh A."/>
            <person name="Thomas B.C."/>
            <person name="Baker B.J."/>
            <person name="Piceno Y.M."/>
            <person name="Andersen G.L."/>
            <person name="Banfield J.F."/>
        </authorList>
    </citation>
    <scope>NUCLEOTIDE SEQUENCE [LARGE SCALE GENOMIC DNA]</scope>
</reference>
<dbReference type="Pfam" id="PF08843">
    <property type="entry name" value="AbiEii"/>
    <property type="match status" value="1"/>
</dbReference>
<dbReference type="AlphaFoldDB" id="A0A101ITJ1"/>
<dbReference type="PATRIC" id="fig|2198.3.peg.1024"/>
<proteinExistence type="predicted"/>
<name>A0A101ITJ1_9EURY</name>
<dbReference type="InterPro" id="IPR014942">
    <property type="entry name" value="AbiEii"/>
</dbReference>
<protein>
    <recommendedName>
        <fullName evidence="3">CRISPR-associated protein Csx11</fullName>
    </recommendedName>
</protein>
<sequence length="274" mass="31102">MIPVREIKEAARAFGVPPSTIERDYAQNWLLAHLSALPMVLKGGTGIRKVFIENYRFSDDLDFTLLEPYEKEALQEAVKDAVSRAREESGIRFEEDIGIVETATGFRATALFRIIPMNASTPTRIIIDLTTVSNESVLLPVLERRIHHPYSDRLTAGVACYCLEEIMAEKIRSLFQRVRPRDIYDIRHLADRVNPDAVRGILHKKCECKGVVPDGSVLVEKREWFSASWNASLRHQMKAVPNFEEAFERALDCVELYSQRPGEVSRGRGGDRSD</sequence>
<dbReference type="Gene3D" id="3.10.450.620">
    <property type="entry name" value="JHP933, nucleotidyltransferase-like core domain"/>
    <property type="match status" value="1"/>
</dbReference>
<comment type="caution">
    <text evidence="1">The sequence shown here is derived from an EMBL/GenBank/DDBJ whole genome shotgun (WGS) entry which is preliminary data.</text>
</comment>